<reference evidence="1" key="1">
    <citation type="submission" date="2021-02" db="EMBL/GenBank/DDBJ databases">
        <authorList>
            <person name="Nowell W R."/>
        </authorList>
    </citation>
    <scope>NUCLEOTIDE SEQUENCE</scope>
</reference>
<sequence>KSSPTTQKLKVDIPNDKLIVSIQQIRHSSIPTRIQALVLVRQRLDGMKDTIALEIIYRLSHS</sequence>
<comment type="caution">
    <text evidence="1">The sequence shown here is derived from an EMBL/GenBank/DDBJ whole genome shotgun (WGS) entry which is preliminary data.</text>
</comment>
<gene>
    <name evidence="1" type="ORF">BYL167_LOCUS35396</name>
</gene>
<feature type="non-terminal residue" evidence="1">
    <location>
        <position position="1"/>
    </location>
</feature>
<dbReference type="AlphaFoldDB" id="A0A8S2X9Y3"/>
<evidence type="ECO:0000313" key="2">
    <source>
        <dbReference type="Proteomes" id="UP000681967"/>
    </source>
</evidence>
<proteinExistence type="predicted"/>
<protein>
    <submittedName>
        <fullName evidence="1">Uncharacterized protein</fullName>
    </submittedName>
</protein>
<evidence type="ECO:0000313" key="1">
    <source>
        <dbReference type="EMBL" id="CAF4487086.1"/>
    </source>
</evidence>
<name>A0A8S2X9Y3_9BILA</name>
<dbReference type="Proteomes" id="UP000681967">
    <property type="component" value="Unassembled WGS sequence"/>
</dbReference>
<organism evidence="1 2">
    <name type="scientific">Rotaria magnacalcarata</name>
    <dbReference type="NCBI Taxonomy" id="392030"/>
    <lineage>
        <taxon>Eukaryota</taxon>
        <taxon>Metazoa</taxon>
        <taxon>Spiralia</taxon>
        <taxon>Gnathifera</taxon>
        <taxon>Rotifera</taxon>
        <taxon>Eurotatoria</taxon>
        <taxon>Bdelloidea</taxon>
        <taxon>Philodinida</taxon>
        <taxon>Philodinidae</taxon>
        <taxon>Rotaria</taxon>
    </lineage>
</organism>
<accession>A0A8S2X9Y3</accession>
<dbReference type="EMBL" id="CAJOBH010074398">
    <property type="protein sequence ID" value="CAF4487086.1"/>
    <property type="molecule type" value="Genomic_DNA"/>
</dbReference>